<keyword evidence="6" id="KW-1185">Reference proteome</keyword>
<evidence type="ECO:0000256" key="2">
    <source>
        <dbReference type="ARBA" id="ARBA00022729"/>
    </source>
</evidence>
<evidence type="ECO:0000256" key="3">
    <source>
        <dbReference type="ARBA" id="ARBA00022737"/>
    </source>
</evidence>
<feature type="domain" description="Leucine-rich repeat-containing N-terminal plant-type" evidence="4">
    <location>
        <begin position="4"/>
        <end position="34"/>
    </location>
</feature>
<reference evidence="5" key="1">
    <citation type="journal article" date="2021" name="bioRxiv">
        <title>Whole Genome Assembly and Annotation of Northern Wild Rice, Zizania palustris L., Supports a Whole Genome Duplication in the Zizania Genus.</title>
        <authorList>
            <person name="Haas M."/>
            <person name="Kono T."/>
            <person name="Macchietto M."/>
            <person name="Millas R."/>
            <person name="McGilp L."/>
            <person name="Shao M."/>
            <person name="Duquette J."/>
            <person name="Hirsch C.N."/>
            <person name="Kimball J."/>
        </authorList>
    </citation>
    <scope>NUCLEOTIDE SEQUENCE</scope>
    <source>
        <tissue evidence="5">Fresh leaf tissue</tissue>
    </source>
</reference>
<sequence length="100" mass="11177">MAVLHWKSTLKSSPTLNSWQIHTSPCNWTGIECDAAHHQGHHKTLMVTTISLQNSSINGRRLGELNFSEFPFLTYIDLSYNGLGGENPCCHLLPIFSLLP</sequence>
<gene>
    <name evidence="5" type="ORF">GUJ93_ZPchr0007g4511</name>
</gene>
<dbReference type="AlphaFoldDB" id="A0A8J5VZY3"/>
<name>A0A8J5VZY3_ZIZPA</name>
<reference evidence="5" key="2">
    <citation type="submission" date="2021-02" db="EMBL/GenBank/DDBJ databases">
        <authorList>
            <person name="Kimball J.A."/>
            <person name="Haas M.W."/>
            <person name="Macchietto M."/>
            <person name="Kono T."/>
            <person name="Duquette J."/>
            <person name="Shao M."/>
        </authorList>
    </citation>
    <scope>NUCLEOTIDE SEQUENCE</scope>
    <source>
        <tissue evidence="5">Fresh leaf tissue</tissue>
    </source>
</reference>
<dbReference type="PANTHER" id="PTHR48060:SF21">
    <property type="entry name" value="L DOMAIN-LIKE PROTEIN"/>
    <property type="match status" value="1"/>
</dbReference>
<keyword evidence="1" id="KW-0433">Leucine-rich repeat</keyword>
<evidence type="ECO:0000313" key="6">
    <source>
        <dbReference type="Proteomes" id="UP000729402"/>
    </source>
</evidence>
<organism evidence="5 6">
    <name type="scientific">Zizania palustris</name>
    <name type="common">Northern wild rice</name>
    <dbReference type="NCBI Taxonomy" id="103762"/>
    <lineage>
        <taxon>Eukaryota</taxon>
        <taxon>Viridiplantae</taxon>
        <taxon>Streptophyta</taxon>
        <taxon>Embryophyta</taxon>
        <taxon>Tracheophyta</taxon>
        <taxon>Spermatophyta</taxon>
        <taxon>Magnoliopsida</taxon>
        <taxon>Liliopsida</taxon>
        <taxon>Poales</taxon>
        <taxon>Poaceae</taxon>
        <taxon>BOP clade</taxon>
        <taxon>Oryzoideae</taxon>
        <taxon>Oryzeae</taxon>
        <taxon>Zizaniinae</taxon>
        <taxon>Zizania</taxon>
    </lineage>
</organism>
<dbReference type="OrthoDB" id="678365at2759"/>
<dbReference type="InterPro" id="IPR013210">
    <property type="entry name" value="LRR_N_plant-typ"/>
</dbReference>
<dbReference type="PANTHER" id="PTHR48060">
    <property type="entry name" value="DNA DAMAGE-REPAIR/TOLERATION PROTEIN DRT100"/>
    <property type="match status" value="1"/>
</dbReference>
<accession>A0A8J5VZY3</accession>
<proteinExistence type="predicted"/>
<protein>
    <recommendedName>
        <fullName evidence="4">Leucine-rich repeat-containing N-terminal plant-type domain-containing protein</fullName>
    </recommendedName>
</protein>
<dbReference type="Proteomes" id="UP000729402">
    <property type="component" value="Unassembled WGS sequence"/>
</dbReference>
<evidence type="ECO:0000313" key="5">
    <source>
        <dbReference type="EMBL" id="KAG8081166.1"/>
    </source>
</evidence>
<keyword evidence="3" id="KW-0677">Repeat</keyword>
<dbReference type="InterPro" id="IPR053211">
    <property type="entry name" value="DNA_repair-toleration"/>
</dbReference>
<comment type="caution">
    <text evidence="5">The sequence shown here is derived from an EMBL/GenBank/DDBJ whole genome shotgun (WGS) entry which is preliminary data.</text>
</comment>
<keyword evidence="2" id="KW-0732">Signal</keyword>
<evidence type="ECO:0000259" key="4">
    <source>
        <dbReference type="Pfam" id="PF08263"/>
    </source>
</evidence>
<dbReference type="EMBL" id="JAAALK010000282">
    <property type="protein sequence ID" value="KAG8081166.1"/>
    <property type="molecule type" value="Genomic_DNA"/>
</dbReference>
<dbReference type="Pfam" id="PF08263">
    <property type="entry name" value="LRRNT_2"/>
    <property type="match status" value="1"/>
</dbReference>
<evidence type="ECO:0000256" key="1">
    <source>
        <dbReference type="ARBA" id="ARBA00022614"/>
    </source>
</evidence>